<evidence type="ECO:0000256" key="6">
    <source>
        <dbReference type="ARBA" id="ARBA00022967"/>
    </source>
</evidence>
<evidence type="ECO:0000313" key="9">
    <source>
        <dbReference type="EMBL" id="GAA3857786.1"/>
    </source>
</evidence>
<keyword evidence="4" id="KW-0547">Nucleotide-binding</keyword>
<organism evidence="9 10">
    <name type="scientific">Celeribacter arenosi</name>
    <dbReference type="NCBI Taxonomy" id="792649"/>
    <lineage>
        <taxon>Bacteria</taxon>
        <taxon>Pseudomonadati</taxon>
        <taxon>Pseudomonadota</taxon>
        <taxon>Alphaproteobacteria</taxon>
        <taxon>Rhodobacterales</taxon>
        <taxon>Roseobacteraceae</taxon>
        <taxon>Celeribacter</taxon>
    </lineage>
</organism>
<dbReference type="InterPro" id="IPR003593">
    <property type="entry name" value="AAA+_ATPase"/>
</dbReference>
<evidence type="ECO:0000256" key="1">
    <source>
        <dbReference type="ARBA" id="ARBA00022448"/>
    </source>
</evidence>
<name>A0ABP7JX98_9RHOB</name>
<evidence type="ECO:0000256" key="5">
    <source>
        <dbReference type="ARBA" id="ARBA00022840"/>
    </source>
</evidence>
<keyword evidence="3" id="KW-0997">Cell inner membrane</keyword>
<keyword evidence="1" id="KW-0813">Transport</keyword>
<keyword evidence="10" id="KW-1185">Reference proteome</keyword>
<sequence length="233" mass="24820">MLEFRDIKVQLGSFRLAADFSVESGAKLAVVGPSGAGKSTLLAIAGGFVEPYQGSVVWRDQLLDHLAPGARPISFLFQDNNLFPHMDIARNVGLGIRPDLRLTRSDKDRVAEALIAVGLDGLSDRKPASLSGGQRARVALARILVQAAPVVLLDEPFGALGPAMRTEMIALSREVGARLGATMLMVSHNLEDVAGFADGVIWVEDGVCHAPRALDAFLADPPEGFVRYAGLPR</sequence>
<reference evidence="10" key="1">
    <citation type="journal article" date="2019" name="Int. J. Syst. Evol. Microbiol.">
        <title>The Global Catalogue of Microorganisms (GCM) 10K type strain sequencing project: providing services to taxonomists for standard genome sequencing and annotation.</title>
        <authorList>
            <consortium name="The Broad Institute Genomics Platform"/>
            <consortium name="The Broad Institute Genome Sequencing Center for Infectious Disease"/>
            <person name="Wu L."/>
            <person name="Ma J."/>
        </authorList>
    </citation>
    <scope>NUCLEOTIDE SEQUENCE [LARGE SCALE GENOMIC DNA]</scope>
    <source>
        <strain evidence="10">JCM 17190</strain>
    </source>
</reference>
<evidence type="ECO:0000256" key="2">
    <source>
        <dbReference type="ARBA" id="ARBA00022475"/>
    </source>
</evidence>
<dbReference type="InterPro" id="IPR050093">
    <property type="entry name" value="ABC_SmlMolc_Importer"/>
</dbReference>
<dbReference type="PROSITE" id="PS00211">
    <property type="entry name" value="ABC_TRANSPORTER_1"/>
    <property type="match status" value="1"/>
</dbReference>
<dbReference type="Gene3D" id="3.40.50.300">
    <property type="entry name" value="P-loop containing nucleotide triphosphate hydrolases"/>
    <property type="match status" value="1"/>
</dbReference>
<dbReference type="PANTHER" id="PTHR42781:SF1">
    <property type="entry name" value="THIAMINE IMPORT ATP-BINDING PROTEIN THIQ"/>
    <property type="match status" value="1"/>
</dbReference>
<keyword evidence="7" id="KW-0472">Membrane</keyword>
<dbReference type="SMART" id="SM00382">
    <property type="entry name" value="AAA"/>
    <property type="match status" value="1"/>
</dbReference>
<evidence type="ECO:0000256" key="4">
    <source>
        <dbReference type="ARBA" id="ARBA00022741"/>
    </source>
</evidence>
<evidence type="ECO:0000259" key="8">
    <source>
        <dbReference type="PROSITE" id="PS50893"/>
    </source>
</evidence>
<dbReference type="PANTHER" id="PTHR42781">
    <property type="entry name" value="SPERMIDINE/PUTRESCINE IMPORT ATP-BINDING PROTEIN POTA"/>
    <property type="match status" value="1"/>
</dbReference>
<gene>
    <name evidence="9" type="ORF">GCM10022404_05770</name>
</gene>
<comment type="caution">
    <text evidence="9">The sequence shown here is derived from an EMBL/GenBank/DDBJ whole genome shotgun (WGS) entry which is preliminary data.</text>
</comment>
<dbReference type="RefSeq" id="WP_344843221.1">
    <property type="nucleotide sequence ID" value="NZ_BAABDF010000003.1"/>
</dbReference>
<evidence type="ECO:0000256" key="3">
    <source>
        <dbReference type="ARBA" id="ARBA00022519"/>
    </source>
</evidence>
<keyword evidence="2" id="KW-1003">Cell membrane</keyword>
<accession>A0ABP7JX98</accession>
<dbReference type="InterPro" id="IPR027417">
    <property type="entry name" value="P-loop_NTPase"/>
</dbReference>
<dbReference type="GO" id="GO:0005524">
    <property type="term" value="F:ATP binding"/>
    <property type="evidence" value="ECO:0007669"/>
    <property type="project" value="UniProtKB-KW"/>
</dbReference>
<proteinExistence type="predicted"/>
<keyword evidence="6" id="KW-1278">Translocase</keyword>
<dbReference type="Pfam" id="PF00005">
    <property type="entry name" value="ABC_tran"/>
    <property type="match status" value="1"/>
</dbReference>
<protein>
    <submittedName>
        <fullName evidence="9">ATP-binding cassette domain-containing protein</fullName>
    </submittedName>
</protein>
<evidence type="ECO:0000313" key="10">
    <source>
        <dbReference type="Proteomes" id="UP001399917"/>
    </source>
</evidence>
<keyword evidence="5 9" id="KW-0067">ATP-binding</keyword>
<evidence type="ECO:0000256" key="7">
    <source>
        <dbReference type="ARBA" id="ARBA00023136"/>
    </source>
</evidence>
<dbReference type="Proteomes" id="UP001399917">
    <property type="component" value="Unassembled WGS sequence"/>
</dbReference>
<dbReference type="SUPFAM" id="SSF52540">
    <property type="entry name" value="P-loop containing nucleoside triphosphate hydrolases"/>
    <property type="match status" value="1"/>
</dbReference>
<dbReference type="InterPro" id="IPR017871">
    <property type="entry name" value="ABC_transporter-like_CS"/>
</dbReference>
<feature type="domain" description="ABC transporter" evidence="8">
    <location>
        <begin position="2"/>
        <end position="230"/>
    </location>
</feature>
<dbReference type="PROSITE" id="PS50893">
    <property type="entry name" value="ABC_TRANSPORTER_2"/>
    <property type="match status" value="1"/>
</dbReference>
<dbReference type="InterPro" id="IPR003439">
    <property type="entry name" value="ABC_transporter-like_ATP-bd"/>
</dbReference>
<dbReference type="EMBL" id="BAABDF010000003">
    <property type="protein sequence ID" value="GAA3857786.1"/>
    <property type="molecule type" value="Genomic_DNA"/>
</dbReference>